<dbReference type="EMBL" id="JASHIF010000003">
    <property type="protein sequence ID" value="MDI9858476.1"/>
    <property type="molecule type" value="Genomic_DNA"/>
</dbReference>
<evidence type="ECO:0000256" key="3">
    <source>
        <dbReference type="ARBA" id="ARBA00022679"/>
    </source>
</evidence>
<dbReference type="Gene3D" id="2.130.10.10">
    <property type="entry name" value="YVTN repeat-like/Quinoprotein amine dehydrogenase"/>
    <property type="match status" value="3"/>
</dbReference>
<dbReference type="Pfam" id="PF07494">
    <property type="entry name" value="Reg_prop"/>
    <property type="match status" value="1"/>
</dbReference>
<evidence type="ECO:0000256" key="7">
    <source>
        <dbReference type="SAM" id="SignalP"/>
    </source>
</evidence>
<reference evidence="10 11" key="1">
    <citation type="submission" date="2023-05" db="EMBL/GenBank/DDBJ databases">
        <title>Novel species of genus Flectobacillus isolated from stream in China.</title>
        <authorList>
            <person name="Lu H."/>
        </authorList>
    </citation>
    <scope>NUCLEOTIDE SEQUENCE [LARGE SCALE GENOMIC DNA]</scope>
    <source>
        <strain evidence="10 11">KCTC 42575</strain>
    </source>
</reference>
<dbReference type="Pfam" id="PF07495">
    <property type="entry name" value="Y_Y_Y"/>
    <property type="match status" value="1"/>
</dbReference>
<accession>A0ABT6Y5B9</accession>
<evidence type="ECO:0000259" key="8">
    <source>
        <dbReference type="Pfam" id="PF02518"/>
    </source>
</evidence>
<keyword evidence="6" id="KW-1133">Transmembrane helix</keyword>
<feature type="domain" description="Two component regulator three Y" evidence="9">
    <location>
        <begin position="699"/>
        <end position="761"/>
    </location>
</feature>
<evidence type="ECO:0000256" key="5">
    <source>
        <dbReference type="ARBA" id="ARBA00023012"/>
    </source>
</evidence>
<comment type="catalytic activity">
    <reaction evidence="1">
        <text>ATP + protein L-histidine = ADP + protein N-phospho-L-histidine.</text>
        <dbReference type="EC" id="2.7.13.3"/>
    </reaction>
</comment>
<evidence type="ECO:0000256" key="2">
    <source>
        <dbReference type="ARBA" id="ARBA00012438"/>
    </source>
</evidence>
<evidence type="ECO:0000256" key="1">
    <source>
        <dbReference type="ARBA" id="ARBA00000085"/>
    </source>
</evidence>
<keyword evidence="6" id="KW-0472">Membrane</keyword>
<proteinExistence type="predicted"/>
<gene>
    <name evidence="10" type="ORF">QM524_04585</name>
</gene>
<evidence type="ECO:0000259" key="9">
    <source>
        <dbReference type="Pfam" id="PF07495"/>
    </source>
</evidence>
<evidence type="ECO:0000256" key="6">
    <source>
        <dbReference type="SAM" id="Phobius"/>
    </source>
</evidence>
<sequence length="995" mass="113817">MKGSVLLVWLLLSLPCVAQEGYRHITIKNGLSQGSINTIFKDSRGFIWLASQAGLNRYDGSNIKVYQFIDDDSTTIGGGDLRGVVEDANGDLWIGSGDCLNRFNRKSNNFTRFYSNNSRRSTITTVFYANKDEIWYINEEEGIMALNYKSFHKRKIWKDFIYKADYLSGKVKKDPIRPIVWILLPTGVVGLNYQTKEEILISPKILPNRSDITSFELDAKGNVWGVSGSQLWKYLVLSKKLKSFKLPNLRGISPTTYDIKESFDTQKLVISGNYGLVVFDLLQERIGRYYTHQLNNARSLSNWEISTAILDDQQILWANPDPVGIDVILPQHFQINTFDSNPCDFGEFNGASIRGITEDQEHNLWVGSIDEGIWYIRMNPNRTGMVEEPISLQKFTTKDGLPDHDVNDILIDTNGIVWVATFLGMAYFDKHKKKFIPVLNHADPNNYVNANYVREICRYKDNQILLSTMSGLFLLKDKHISAFSKDKEPGSGSLYYDASAQRLYVGWREKGLAVYSTKTEKPVLLPQLFLQGLNVMECYRQPNSDILWISSNKGLIKFDVEKLQVLRAFTDKSGLINNVVYAIMPFKNSLWLSTNKGVAQFDLTHEKFKAITQEEFREYNRNASLKASNGTIYFGSTHGLTYFNPLITPSRNSLINIYLTDMSVNDKPLSVEKGHIGEQDKIILNYDENTITLSYVGIDYSNQISNTYFVQLEGFDKSWMNVGSQQSIRYTHLPYGEYKFKIKVKNLDNEGFPVKELVIVIKSPFGRTIPFYLASVLLLIFCGYIGTTYWVNRKLLVQQHELETILKTQESERKRLAQDLHDDLGGSLSILRGRLSNEGVSHEMIQLVNQAIQDLRLISWNLLPPDLMKDGLVAALENAVERIQKSSDIKFTFIHFGKEKQLPEKSRIHIYRIVLEVFNNILKHSKAHEATMQLIFHEQMIYLSIEDNGIGINEESSSWGIGFKNIQTRVDNLQAQWHIDTSNLGTTFILEIPYE</sequence>
<dbReference type="RefSeq" id="WP_283343676.1">
    <property type="nucleotide sequence ID" value="NZ_JASHIF010000003.1"/>
</dbReference>
<dbReference type="InterPro" id="IPR013783">
    <property type="entry name" value="Ig-like_fold"/>
</dbReference>
<dbReference type="PANTHER" id="PTHR24421">
    <property type="entry name" value="NITRATE/NITRITE SENSOR PROTEIN NARX-RELATED"/>
    <property type="match status" value="1"/>
</dbReference>
<feature type="transmembrane region" description="Helical" evidence="6">
    <location>
        <begin position="769"/>
        <end position="791"/>
    </location>
</feature>
<evidence type="ECO:0000313" key="10">
    <source>
        <dbReference type="EMBL" id="MDI9858476.1"/>
    </source>
</evidence>
<evidence type="ECO:0000313" key="11">
    <source>
        <dbReference type="Proteomes" id="UP001236507"/>
    </source>
</evidence>
<comment type="caution">
    <text evidence="10">The sequence shown here is derived from an EMBL/GenBank/DDBJ whole genome shotgun (WGS) entry which is preliminary data.</text>
</comment>
<dbReference type="Gene3D" id="1.20.5.1930">
    <property type="match status" value="1"/>
</dbReference>
<dbReference type="InterPro" id="IPR036890">
    <property type="entry name" value="HATPase_C_sf"/>
</dbReference>
<organism evidence="10 11">
    <name type="scientific">Flectobacillus roseus</name>
    <dbReference type="NCBI Taxonomy" id="502259"/>
    <lineage>
        <taxon>Bacteria</taxon>
        <taxon>Pseudomonadati</taxon>
        <taxon>Bacteroidota</taxon>
        <taxon>Cytophagia</taxon>
        <taxon>Cytophagales</taxon>
        <taxon>Flectobacillaceae</taxon>
        <taxon>Flectobacillus</taxon>
    </lineage>
</organism>
<dbReference type="CDD" id="cd16917">
    <property type="entry name" value="HATPase_UhpB-NarQ-NarX-like"/>
    <property type="match status" value="1"/>
</dbReference>
<dbReference type="InterPro" id="IPR011047">
    <property type="entry name" value="Quinoprotein_ADH-like_sf"/>
</dbReference>
<keyword evidence="11" id="KW-1185">Reference proteome</keyword>
<evidence type="ECO:0000256" key="4">
    <source>
        <dbReference type="ARBA" id="ARBA00022777"/>
    </source>
</evidence>
<dbReference type="InterPro" id="IPR011123">
    <property type="entry name" value="Y_Y_Y"/>
</dbReference>
<keyword evidence="3" id="KW-0808">Transferase</keyword>
<dbReference type="EC" id="2.7.13.3" evidence="2"/>
<dbReference type="Gene3D" id="3.30.565.10">
    <property type="entry name" value="Histidine kinase-like ATPase, C-terminal domain"/>
    <property type="match status" value="1"/>
</dbReference>
<dbReference type="SUPFAM" id="SSF50998">
    <property type="entry name" value="Quinoprotein alcohol dehydrogenase-like"/>
    <property type="match status" value="1"/>
</dbReference>
<dbReference type="Pfam" id="PF02518">
    <property type="entry name" value="HATPase_c"/>
    <property type="match status" value="1"/>
</dbReference>
<keyword evidence="4" id="KW-0418">Kinase</keyword>
<protein>
    <recommendedName>
        <fullName evidence="2">histidine kinase</fullName>
        <ecNumber evidence="2">2.7.13.3</ecNumber>
    </recommendedName>
</protein>
<dbReference type="InterPro" id="IPR050482">
    <property type="entry name" value="Sensor_HK_TwoCompSys"/>
</dbReference>
<dbReference type="Proteomes" id="UP001236507">
    <property type="component" value="Unassembled WGS sequence"/>
</dbReference>
<feature type="signal peptide" evidence="7">
    <location>
        <begin position="1"/>
        <end position="18"/>
    </location>
</feature>
<name>A0ABT6Y5B9_9BACT</name>
<dbReference type="PANTHER" id="PTHR24421:SF10">
    <property type="entry name" value="NITRATE_NITRITE SENSOR PROTEIN NARQ"/>
    <property type="match status" value="1"/>
</dbReference>
<dbReference type="Gene3D" id="2.60.40.10">
    <property type="entry name" value="Immunoglobulins"/>
    <property type="match status" value="1"/>
</dbReference>
<dbReference type="InterPro" id="IPR015943">
    <property type="entry name" value="WD40/YVTN_repeat-like_dom_sf"/>
</dbReference>
<dbReference type="InterPro" id="IPR011110">
    <property type="entry name" value="Reg_prop"/>
</dbReference>
<keyword evidence="7" id="KW-0732">Signal</keyword>
<keyword evidence="6" id="KW-0812">Transmembrane</keyword>
<feature type="domain" description="Histidine kinase/HSP90-like ATPase" evidence="8">
    <location>
        <begin position="907"/>
        <end position="994"/>
    </location>
</feature>
<feature type="chain" id="PRO_5045369234" description="histidine kinase" evidence="7">
    <location>
        <begin position="19"/>
        <end position="995"/>
    </location>
</feature>
<keyword evidence="5" id="KW-0902">Two-component regulatory system</keyword>
<dbReference type="InterPro" id="IPR003594">
    <property type="entry name" value="HATPase_dom"/>
</dbReference>
<dbReference type="SUPFAM" id="SSF55874">
    <property type="entry name" value="ATPase domain of HSP90 chaperone/DNA topoisomerase II/histidine kinase"/>
    <property type="match status" value="1"/>
</dbReference>